<dbReference type="AlphaFoldDB" id="A0A9N9BZE3"/>
<keyword evidence="1" id="KW-0863">Zinc-finger</keyword>
<evidence type="ECO:0000313" key="3">
    <source>
        <dbReference type="EMBL" id="CAG8581076.1"/>
    </source>
</evidence>
<keyword evidence="4" id="KW-1185">Reference proteome</keyword>
<reference evidence="3" key="1">
    <citation type="submission" date="2021-06" db="EMBL/GenBank/DDBJ databases">
        <authorList>
            <person name="Kallberg Y."/>
            <person name="Tangrot J."/>
            <person name="Rosling A."/>
        </authorList>
    </citation>
    <scope>NUCLEOTIDE SEQUENCE</scope>
    <source>
        <strain evidence="3">CL551</strain>
    </source>
</reference>
<dbReference type="EMBL" id="CAJVPV010004894">
    <property type="protein sequence ID" value="CAG8581076.1"/>
    <property type="molecule type" value="Genomic_DNA"/>
</dbReference>
<dbReference type="PROSITE" id="PS50157">
    <property type="entry name" value="ZINC_FINGER_C2H2_2"/>
    <property type="match status" value="1"/>
</dbReference>
<dbReference type="Proteomes" id="UP000789342">
    <property type="component" value="Unassembled WGS sequence"/>
</dbReference>
<protein>
    <submittedName>
        <fullName evidence="3">10307_t:CDS:1</fullName>
    </submittedName>
</protein>
<dbReference type="GO" id="GO:0008270">
    <property type="term" value="F:zinc ion binding"/>
    <property type="evidence" value="ECO:0007669"/>
    <property type="project" value="UniProtKB-KW"/>
</dbReference>
<evidence type="ECO:0000259" key="2">
    <source>
        <dbReference type="PROSITE" id="PS50157"/>
    </source>
</evidence>
<name>A0A9N9BZE3_9GLOM</name>
<accession>A0A9N9BZE3</accession>
<evidence type="ECO:0000313" key="4">
    <source>
        <dbReference type="Proteomes" id="UP000789342"/>
    </source>
</evidence>
<organism evidence="3 4">
    <name type="scientific">Acaulospora morrowiae</name>
    <dbReference type="NCBI Taxonomy" id="94023"/>
    <lineage>
        <taxon>Eukaryota</taxon>
        <taxon>Fungi</taxon>
        <taxon>Fungi incertae sedis</taxon>
        <taxon>Mucoromycota</taxon>
        <taxon>Glomeromycotina</taxon>
        <taxon>Glomeromycetes</taxon>
        <taxon>Diversisporales</taxon>
        <taxon>Acaulosporaceae</taxon>
        <taxon>Acaulospora</taxon>
    </lineage>
</organism>
<evidence type="ECO:0000256" key="1">
    <source>
        <dbReference type="PROSITE-ProRule" id="PRU00042"/>
    </source>
</evidence>
<sequence length="291" mass="32925">MAFSEVYPENIIIDITLHSTSGDGYGVYTLNNTIDNSTPCSETSLYMIVCLDSNALTSGIIKGYVTGRSLNLIDIENTRYIARRGFRLSSLVEDTSQFNDGNYFNEESLNSPNFVEKSNYINVRWLESSSFVDDTGYFVEQGLHSLNFIDENVGHIIGESLSSLDVAENTDVKDTSHIIGESLNSLSVDKDTGHIIRESLSSPGAAENTDHISLNFLNQYYMVYRIDDSNKLTSVRLIDKEVLNILNIRKLVHKRICLQYRKLFNYPSQLKNHIQSHSGEKRESMIFFLAD</sequence>
<keyword evidence="1" id="KW-0479">Metal-binding</keyword>
<comment type="caution">
    <text evidence="3">The sequence shown here is derived from an EMBL/GenBank/DDBJ whole genome shotgun (WGS) entry which is preliminary data.</text>
</comment>
<dbReference type="InterPro" id="IPR013087">
    <property type="entry name" value="Znf_C2H2_type"/>
</dbReference>
<dbReference type="OrthoDB" id="8823111at2759"/>
<proteinExistence type="predicted"/>
<gene>
    <name evidence="3" type="ORF">AMORRO_LOCUS6914</name>
</gene>
<feature type="domain" description="C2H2-type" evidence="2">
    <location>
        <begin position="255"/>
        <end position="282"/>
    </location>
</feature>
<keyword evidence="1" id="KW-0862">Zinc</keyword>